<keyword evidence="2" id="KW-1185">Reference proteome</keyword>
<dbReference type="Proteomes" id="UP001497444">
    <property type="component" value="Chromosome 16"/>
</dbReference>
<name>A0ABP0WFL3_9BRYO</name>
<dbReference type="PANTHER" id="PTHR33287:SF11">
    <property type="entry name" value="OS03G0778400 PROTEIN"/>
    <property type="match status" value="1"/>
</dbReference>
<protein>
    <submittedName>
        <fullName evidence="1">Uncharacterized protein</fullName>
    </submittedName>
</protein>
<dbReference type="PANTHER" id="PTHR33287">
    <property type="entry name" value="OS03G0453550 PROTEIN"/>
    <property type="match status" value="1"/>
</dbReference>
<sequence>MVENGCEAGYVADRVVIDVDDDDPVNADKEKADRLYEIAKCEKLSLLLKDWEKQFKVARERLETKTTRTNSAKNDLYQWIGFFSVFQGVVLTAVAQSSTLGCQQSWAPASLSLIASVVTIVSVHFKLKSYRALEVNLADETYDSKILHQQIEELKTQGTSFKFSWFLDRAERQKERQEEERQKADKKKAHKKKTNKQKADGNKKQRRRKDRYYWAWDWAVILALVLFSINILLCCILVLCGPDKHKPGT</sequence>
<accession>A0ABP0WFL3</accession>
<evidence type="ECO:0000313" key="1">
    <source>
        <dbReference type="EMBL" id="CAK9264180.1"/>
    </source>
</evidence>
<reference evidence="1" key="1">
    <citation type="submission" date="2024-02" db="EMBL/GenBank/DDBJ databases">
        <authorList>
            <consortium name="ELIXIR-Norway"/>
            <consortium name="Elixir Norway"/>
        </authorList>
    </citation>
    <scope>NUCLEOTIDE SEQUENCE</scope>
</reference>
<organism evidence="1 2">
    <name type="scientific">Sphagnum jensenii</name>
    <dbReference type="NCBI Taxonomy" id="128206"/>
    <lineage>
        <taxon>Eukaryota</taxon>
        <taxon>Viridiplantae</taxon>
        <taxon>Streptophyta</taxon>
        <taxon>Embryophyta</taxon>
        <taxon>Bryophyta</taxon>
        <taxon>Sphagnophytina</taxon>
        <taxon>Sphagnopsida</taxon>
        <taxon>Sphagnales</taxon>
        <taxon>Sphagnaceae</taxon>
        <taxon>Sphagnum</taxon>
    </lineage>
</organism>
<dbReference type="EMBL" id="OZ020111">
    <property type="protein sequence ID" value="CAK9264180.1"/>
    <property type="molecule type" value="Genomic_DNA"/>
</dbReference>
<evidence type="ECO:0000313" key="2">
    <source>
        <dbReference type="Proteomes" id="UP001497444"/>
    </source>
</evidence>
<gene>
    <name evidence="1" type="ORF">CSSPJE1EN1_LOCUS9658</name>
</gene>
<proteinExistence type="predicted"/>